<proteinExistence type="inferred from homology"/>
<dbReference type="FunFam" id="3.40.50.300:FF:000016">
    <property type="entry name" value="Oligopeptide ABC transporter ATP-binding component"/>
    <property type="match status" value="1"/>
</dbReference>
<dbReference type="GO" id="GO:0005524">
    <property type="term" value="F:ATP binding"/>
    <property type="evidence" value="ECO:0007669"/>
    <property type="project" value="UniProtKB-KW"/>
</dbReference>
<dbReference type="InterPro" id="IPR050319">
    <property type="entry name" value="ABC_transp_ATP-bind"/>
</dbReference>
<dbReference type="InterPro" id="IPR003439">
    <property type="entry name" value="ABC_transporter-like_ATP-bd"/>
</dbReference>
<feature type="domain" description="ABC transporter" evidence="5">
    <location>
        <begin position="6"/>
        <end position="255"/>
    </location>
</feature>
<accession>E0SSU2</accession>
<dbReference type="InterPro" id="IPR003593">
    <property type="entry name" value="AAA+_ATPase"/>
</dbReference>
<dbReference type="CDD" id="cd03257">
    <property type="entry name" value="ABC_NikE_OppD_transporters"/>
    <property type="match status" value="1"/>
</dbReference>
<evidence type="ECO:0000313" key="6">
    <source>
        <dbReference type="EMBL" id="ADM27492.1"/>
    </source>
</evidence>
<dbReference type="KEGG" id="iag:Igag_0660"/>
<keyword evidence="7" id="KW-1185">Reference proteome</keyword>
<dbReference type="PANTHER" id="PTHR43776:SF7">
    <property type="entry name" value="D,D-DIPEPTIDE TRANSPORT ATP-BINDING PROTEIN DDPF-RELATED"/>
    <property type="match status" value="1"/>
</dbReference>
<dbReference type="InterPro" id="IPR013563">
    <property type="entry name" value="Oligopep_ABC_C"/>
</dbReference>
<gene>
    <name evidence="6" type="ordered locus">Igag_0660</name>
</gene>
<dbReference type="Pfam" id="PF08352">
    <property type="entry name" value="oligo_HPY"/>
    <property type="match status" value="1"/>
</dbReference>
<protein>
    <submittedName>
        <fullName evidence="6">Oligopeptide/dipeptide ABC transporter, ATPase subunit</fullName>
    </submittedName>
</protein>
<comment type="similarity">
    <text evidence="1">Belongs to the ABC transporter superfamily.</text>
</comment>
<dbReference type="PROSITE" id="PS00211">
    <property type="entry name" value="ABC_TRANSPORTER_1"/>
    <property type="match status" value="1"/>
</dbReference>
<dbReference type="Pfam" id="PF00005">
    <property type="entry name" value="ABC_tran"/>
    <property type="match status" value="1"/>
</dbReference>
<dbReference type="STRING" id="583356.Igag_0660"/>
<keyword evidence="3" id="KW-0547">Nucleotide-binding</keyword>
<keyword evidence="4" id="KW-0067">ATP-binding</keyword>
<evidence type="ECO:0000259" key="5">
    <source>
        <dbReference type="PROSITE" id="PS50893"/>
    </source>
</evidence>
<dbReference type="Proteomes" id="UP000001304">
    <property type="component" value="Chromosome"/>
</dbReference>
<evidence type="ECO:0000313" key="7">
    <source>
        <dbReference type="Proteomes" id="UP000001304"/>
    </source>
</evidence>
<evidence type="ECO:0000256" key="4">
    <source>
        <dbReference type="ARBA" id="ARBA00022840"/>
    </source>
</evidence>
<dbReference type="PROSITE" id="PS50893">
    <property type="entry name" value="ABC_TRANSPORTER_2"/>
    <property type="match status" value="1"/>
</dbReference>
<dbReference type="BioCyc" id="IAGG583356:GHAH-658-MONOMER"/>
<dbReference type="NCBIfam" id="TIGR01727">
    <property type="entry name" value="oligo_HPY"/>
    <property type="match status" value="1"/>
</dbReference>
<dbReference type="SMART" id="SM00382">
    <property type="entry name" value="AAA"/>
    <property type="match status" value="1"/>
</dbReference>
<dbReference type="InterPro" id="IPR017871">
    <property type="entry name" value="ABC_transporter-like_CS"/>
</dbReference>
<dbReference type="Gene3D" id="3.40.50.300">
    <property type="entry name" value="P-loop containing nucleotide triphosphate hydrolases"/>
    <property type="match status" value="1"/>
</dbReference>
<evidence type="ECO:0000256" key="2">
    <source>
        <dbReference type="ARBA" id="ARBA00022448"/>
    </source>
</evidence>
<reference evidence="6 7" key="1">
    <citation type="journal article" date="2010" name="Stand. Genomic Sci.">
        <title>Complete genome sequence of Ignisphaera aggregans type strain (AQ1.S1).</title>
        <authorList>
            <person name="Goker M."/>
            <person name="Held B."/>
            <person name="Lapidus A."/>
            <person name="Nolan M."/>
            <person name="Spring S."/>
            <person name="Yasawong M."/>
            <person name="Lucas S."/>
            <person name="Glavina Del Rio T."/>
            <person name="Tice H."/>
            <person name="Cheng J.F."/>
            <person name="Goodwin L."/>
            <person name="Tapia R."/>
            <person name="Pitluck S."/>
            <person name="Liolios K."/>
            <person name="Ivanova N."/>
            <person name="Mavromatis K."/>
            <person name="Mikhailova N."/>
            <person name="Pati A."/>
            <person name="Chen A."/>
            <person name="Palaniappan K."/>
            <person name="Brambilla E."/>
            <person name="Land M."/>
            <person name="Hauser L."/>
            <person name="Chang Y.J."/>
            <person name="Jeffries C.D."/>
            <person name="Brettin T."/>
            <person name="Detter J.C."/>
            <person name="Han C."/>
            <person name="Rohde M."/>
            <person name="Sikorski J."/>
            <person name="Woyke T."/>
            <person name="Bristow J."/>
            <person name="Eisen J.A."/>
            <person name="Markowitz V."/>
            <person name="Hugenholtz P."/>
            <person name="Kyrpides N.C."/>
            <person name="Klenk H.P."/>
        </authorList>
    </citation>
    <scope>NUCLEOTIDE SEQUENCE [LARGE SCALE GENOMIC DNA]</scope>
    <source>
        <strain evidence="7">DSM 17230 / JCM 13409 / AQ1.S1</strain>
    </source>
</reference>
<dbReference type="SUPFAM" id="SSF52540">
    <property type="entry name" value="P-loop containing nucleoside triphosphate hydrolases"/>
    <property type="match status" value="1"/>
</dbReference>
<dbReference type="GO" id="GO:0015833">
    <property type="term" value="P:peptide transport"/>
    <property type="evidence" value="ECO:0007669"/>
    <property type="project" value="InterPro"/>
</dbReference>
<organism evidence="6 7">
    <name type="scientific">Ignisphaera aggregans (strain DSM 17230 / JCM 13409 / AQ1.S1)</name>
    <dbReference type="NCBI Taxonomy" id="583356"/>
    <lineage>
        <taxon>Archaea</taxon>
        <taxon>Thermoproteota</taxon>
        <taxon>Thermoprotei</taxon>
        <taxon>Desulfurococcales</taxon>
        <taxon>Desulfurococcaceae</taxon>
        <taxon>Ignisphaera</taxon>
    </lineage>
</organism>
<dbReference type="GO" id="GO:0055085">
    <property type="term" value="P:transmembrane transport"/>
    <property type="evidence" value="ECO:0007669"/>
    <property type="project" value="UniProtKB-ARBA"/>
</dbReference>
<evidence type="ECO:0000256" key="3">
    <source>
        <dbReference type="ARBA" id="ARBA00022741"/>
    </source>
</evidence>
<dbReference type="AlphaFoldDB" id="E0SSU2"/>
<dbReference type="HOGENOM" id="CLU_000604_1_23_2"/>
<keyword evidence="2" id="KW-0813">Transport</keyword>
<dbReference type="InterPro" id="IPR027417">
    <property type="entry name" value="P-loop_NTPase"/>
</dbReference>
<dbReference type="GO" id="GO:0016887">
    <property type="term" value="F:ATP hydrolysis activity"/>
    <property type="evidence" value="ECO:0007669"/>
    <property type="project" value="InterPro"/>
</dbReference>
<evidence type="ECO:0000256" key="1">
    <source>
        <dbReference type="ARBA" id="ARBA00005417"/>
    </source>
</evidence>
<dbReference type="PANTHER" id="PTHR43776">
    <property type="entry name" value="TRANSPORT ATP-BINDING PROTEIN"/>
    <property type="match status" value="1"/>
</dbReference>
<sequence length="322" mass="36173">MSRPILIVDNVKKYFEVGLFGSRKMVRAVDGVSFTLYPGETLGIVGESGSGKTTLGKLVLRLYRPTAGRIIFDGMDITYIHESKLRPLRSKMQLIPQDPYASFNPLQTIGEALAEPLIVHGLADRDEARQRVLQMLEKVGLIPPEDFYMRRSYHLSGGQLQRAAIARAMLLEPQLIVADEPTSNLDVSIRASILELIREFKEKYNQALIFITHDLAIARLVSNNIAVMYLGKIVEYGPSHRVLVKPLHPYTQALLTAIPKLRKESKIETEIILRGEIPDPSKPPSGCRLHPRCPLATEICSRQEPQLNQVEKGHWVACHRVS</sequence>
<dbReference type="EMBL" id="CP002098">
    <property type="protein sequence ID" value="ADM27492.1"/>
    <property type="molecule type" value="Genomic_DNA"/>
</dbReference>
<name>E0SSU2_IGNAA</name>